<evidence type="ECO:0000313" key="2">
    <source>
        <dbReference type="Proteomes" id="UP000654471"/>
    </source>
</evidence>
<comment type="caution">
    <text evidence="1">The sequence shown here is derived from an EMBL/GenBank/DDBJ whole genome shotgun (WGS) entry which is preliminary data.</text>
</comment>
<accession>A0ABQ2USC5</accession>
<organism evidence="1 2">
    <name type="scientific">Streptomyces albospinus</name>
    <dbReference type="NCBI Taxonomy" id="285515"/>
    <lineage>
        <taxon>Bacteria</taxon>
        <taxon>Bacillati</taxon>
        <taxon>Actinomycetota</taxon>
        <taxon>Actinomycetes</taxon>
        <taxon>Kitasatosporales</taxon>
        <taxon>Streptomycetaceae</taxon>
        <taxon>Streptomyces</taxon>
    </lineage>
</organism>
<dbReference type="EMBL" id="BMRP01000003">
    <property type="protein sequence ID" value="GGU49368.1"/>
    <property type="molecule type" value="Genomic_DNA"/>
</dbReference>
<protein>
    <submittedName>
        <fullName evidence="1">Uncharacterized protein</fullName>
    </submittedName>
</protein>
<keyword evidence="2" id="KW-1185">Reference proteome</keyword>
<evidence type="ECO:0000313" key="1">
    <source>
        <dbReference type="EMBL" id="GGU49368.1"/>
    </source>
</evidence>
<sequence length="68" mass="6890">MVAWWSIADGADMGAPFTCLLRCTGGSPRCEKAPFVAADLRAGAAATPVVPRMARAAGMQPPCNVAAG</sequence>
<name>A0ABQ2USC5_9ACTN</name>
<proteinExistence type="predicted"/>
<reference evidence="2" key="1">
    <citation type="journal article" date="2019" name="Int. J. Syst. Evol. Microbiol.">
        <title>The Global Catalogue of Microorganisms (GCM) 10K type strain sequencing project: providing services to taxonomists for standard genome sequencing and annotation.</title>
        <authorList>
            <consortium name="The Broad Institute Genomics Platform"/>
            <consortium name="The Broad Institute Genome Sequencing Center for Infectious Disease"/>
            <person name="Wu L."/>
            <person name="Ma J."/>
        </authorList>
    </citation>
    <scope>NUCLEOTIDE SEQUENCE [LARGE SCALE GENOMIC DNA]</scope>
    <source>
        <strain evidence="2">JCM 3399</strain>
    </source>
</reference>
<gene>
    <name evidence="1" type="ORF">GCM10010211_11920</name>
</gene>
<dbReference type="Proteomes" id="UP000654471">
    <property type="component" value="Unassembled WGS sequence"/>
</dbReference>